<dbReference type="GO" id="GO:0098552">
    <property type="term" value="C:side of membrane"/>
    <property type="evidence" value="ECO:0007669"/>
    <property type="project" value="UniProtKB-KW"/>
</dbReference>
<dbReference type="FunFam" id="1.10.390.10:FF:000013">
    <property type="entry name" value="Aminopeptidase N"/>
    <property type="match status" value="1"/>
</dbReference>
<dbReference type="InterPro" id="IPR027268">
    <property type="entry name" value="Peptidase_M4/M1_CTD_sf"/>
</dbReference>
<name>D2Y4K6_9CUCU</name>
<reference evidence="25" key="1">
    <citation type="submission" date="2010-08" db="EMBL/GenBank/DDBJ databases">
        <title>Colombian Potato Weevil: Perspectives in Biological Control.</title>
        <authorList>
            <person name="Cortazar J."/>
            <person name="Lopez-Pazos S."/>
            <person name="Ceron J."/>
        </authorList>
    </citation>
    <scope>NUCLEOTIDE SEQUENCE</scope>
</reference>
<dbReference type="FunFam" id="2.60.40.1910:FF:000008">
    <property type="entry name" value="Aminopeptidase"/>
    <property type="match status" value="1"/>
</dbReference>
<feature type="site" description="Transition state stabilizer" evidence="19">
    <location>
        <position position="425"/>
    </location>
</feature>
<dbReference type="Pfam" id="PF11838">
    <property type="entry name" value="ERAP1_C"/>
    <property type="match status" value="1"/>
</dbReference>
<evidence type="ECO:0000256" key="13">
    <source>
        <dbReference type="ARBA" id="ARBA00023136"/>
    </source>
</evidence>
<dbReference type="EC" id="3.4.11.-" evidence="20"/>
<evidence type="ECO:0000256" key="4">
    <source>
        <dbReference type="ARBA" id="ARBA00022438"/>
    </source>
</evidence>
<feature type="domain" description="Aminopeptidase N-like N-terminal" evidence="24">
    <location>
        <begin position="37"/>
        <end position="227"/>
    </location>
</feature>
<dbReference type="InterPro" id="IPR042097">
    <property type="entry name" value="Aminopeptidase_N-like_N_sf"/>
</dbReference>
<evidence type="ECO:0000256" key="19">
    <source>
        <dbReference type="PIRSR" id="PIRSR634016-4"/>
    </source>
</evidence>
<evidence type="ECO:0000256" key="16">
    <source>
        <dbReference type="ARBA" id="ARBA00023288"/>
    </source>
</evidence>
<keyword evidence="7 20" id="KW-0645">Protease</keyword>
<evidence type="ECO:0000256" key="5">
    <source>
        <dbReference type="ARBA" id="ARBA00022475"/>
    </source>
</evidence>
<evidence type="ECO:0000256" key="8">
    <source>
        <dbReference type="ARBA" id="ARBA00022723"/>
    </source>
</evidence>
<feature type="binding site" evidence="18">
    <location>
        <position position="337"/>
    </location>
    <ligand>
        <name>Zn(2+)</name>
        <dbReference type="ChEBI" id="CHEBI:29105"/>
        <note>catalytic</note>
    </ligand>
</feature>
<feature type="domain" description="Peptidase M1 membrane alanine aminopeptidase" evidence="22">
    <location>
        <begin position="263"/>
        <end position="472"/>
    </location>
</feature>
<dbReference type="Gene3D" id="1.25.50.20">
    <property type="match status" value="1"/>
</dbReference>
<evidence type="ECO:0000256" key="20">
    <source>
        <dbReference type="RuleBase" id="RU364040"/>
    </source>
</evidence>
<evidence type="ECO:0000313" key="25">
    <source>
        <dbReference type="EMBL" id="ADB65773.2"/>
    </source>
</evidence>
<evidence type="ECO:0000256" key="18">
    <source>
        <dbReference type="PIRSR" id="PIRSR634016-3"/>
    </source>
</evidence>
<evidence type="ECO:0000256" key="17">
    <source>
        <dbReference type="PIRSR" id="PIRSR634016-1"/>
    </source>
</evidence>
<evidence type="ECO:0000256" key="2">
    <source>
        <dbReference type="ARBA" id="ARBA00004609"/>
    </source>
</evidence>
<organism evidence="25">
    <name type="scientific">Asymmathetes vulcanorum</name>
    <dbReference type="NCBI Taxonomy" id="708516"/>
    <lineage>
        <taxon>Eukaryota</taxon>
        <taxon>Metazoa</taxon>
        <taxon>Ecdysozoa</taxon>
        <taxon>Arthropoda</taxon>
        <taxon>Hexapoda</taxon>
        <taxon>Insecta</taxon>
        <taxon>Pterygota</taxon>
        <taxon>Neoptera</taxon>
        <taxon>Endopterygota</taxon>
        <taxon>Coleoptera</taxon>
        <taxon>Polyphaga</taxon>
        <taxon>Cucujiformia</taxon>
        <taxon>Curculionidae</taxon>
        <taxon>Entiminae</taxon>
        <taxon>Naupactini</taxon>
        <taxon>Asymmathetes</taxon>
    </lineage>
</organism>
<proteinExistence type="evidence at transcript level"/>
<dbReference type="GO" id="GO:0006508">
    <property type="term" value="P:proteolysis"/>
    <property type="evidence" value="ECO:0007669"/>
    <property type="project" value="UniProtKB-KW"/>
</dbReference>
<dbReference type="GO" id="GO:0043171">
    <property type="term" value="P:peptide catabolic process"/>
    <property type="evidence" value="ECO:0007669"/>
    <property type="project" value="TreeGrafter"/>
</dbReference>
<comment type="subcellular location">
    <subcellularLocation>
        <location evidence="2">Cell membrane</location>
        <topology evidence="2">Lipid-anchor</topology>
        <topology evidence="2">GPI-anchor</topology>
    </subcellularLocation>
</comment>
<dbReference type="PRINTS" id="PR00756">
    <property type="entry name" value="ALADIPTASE"/>
</dbReference>
<evidence type="ECO:0000256" key="7">
    <source>
        <dbReference type="ARBA" id="ARBA00022670"/>
    </source>
</evidence>
<keyword evidence="5" id="KW-1003">Cell membrane</keyword>
<feature type="binding site" evidence="18">
    <location>
        <position position="360"/>
    </location>
    <ligand>
        <name>Zn(2+)</name>
        <dbReference type="ChEBI" id="CHEBI:29105"/>
        <note>catalytic</note>
    </ligand>
</feature>
<evidence type="ECO:0000256" key="15">
    <source>
        <dbReference type="ARBA" id="ARBA00023180"/>
    </source>
</evidence>
<evidence type="ECO:0000259" key="23">
    <source>
        <dbReference type="Pfam" id="PF11838"/>
    </source>
</evidence>
<keyword evidence="4 20" id="KW-0031">Aminopeptidase</keyword>
<dbReference type="Gene3D" id="2.60.40.1910">
    <property type="match status" value="1"/>
</dbReference>
<keyword evidence="13" id="KW-0472">Membrane</keyword>
<dbReference type="PANTHER" id="PTHR11533">
    <property type="entry name" value="PROTEASE M1 ZINC METALLOPROTEASE"/>
    <property type="match status" value="1"/>
</dbReference>
<dbReference type="GO" id="GO:0005737">
    <property type="term" value="C:cytoplasm"/>
    <property type="evidence" value="ECO:0007669"/>
    <property type="project" value="TreeGrafter"/>
</dbReference>
<dbReference type="FunFam" id="1.25.50.20:FF:000001">
    <property type="entry name" value="Aminopeptidase"/>
    <property type="match status" value="1"/>
</dbReference>
<dbReference type="SUPFAM" id="SSF55486">
    <property type="entry name" value="Metalloproteases ('zincins'), catalytic domain"/>
    <property type="match status" value="1"/>
</dbReference>
<evidence type="ECO:0000256" key="14">
    <source>
        <dbReference type="ARBA" id="ARBA00023157"/>
    </source>
</evidence>
<evidence type="ECO:0000256" key="3">
    <source>
        <dbReference type="ARBA" id="ARBA00010136"/>
    </source>
</evidence>
<evidence type="ECO:0000256" key="21">
    <source>
        <dbReference type="SAM" id="SignalP"/>
    </source>
</evidence>
<dbReference type="SUPFAM" id="SSF63737">
    <property type="entry name" value="Leukotriene A4 hydrolase N-terminal domain"/>
    <property type="match status" value="1"/>
</dbReference>
<dbReference type="CDD" id="cd09601">
    <property type="entry name" value="M1_APN-Q_like"/>
    <property type="match status" value="1"/>
</dbReference>
<feature type="binding site" evidence="18">
    <location>
        <position position="341"/>
    </location>
    <ligand>
        <name>Zn(2+)</name>
        <dbReference type="ChEBI" id="CHEBI:29105"/>
        <note>catalytic</note>
    </ligand>
</feature>
<dbReference type="InterPro" id="IPR001930">
    <property type="entry name" value="Peptidase_M1"/>
</dbReference>
<evidence type="ECO:0000256" key="1">
    <source>
        <dbReference type="ARBA" id="ARBA00000098"/>
    </source>
</evidence>
<dbReference type="InterPro" id="IPR050344">
    <property type="entry name" value="Peptidase_M1_aminopeptidases"/>
</dbReference>
<keyword evidence="15" id="KW-0325">Glycoprotein</keyword>
<dbReference type="PANTHER" id="PTHR11533:SF301">
    <property type="entry name" value="AMINOPEPTIDASE"/>
    <property type="match status" value="1"/>
</dbReference>
<dbReference type="InterPro" id="IPR014782">
    <property type="entry name" value="Peptidase_M1_dom"/>
</dbReference>
<protein>
    <recommendedName>
        <fullName evidence="20">Aminopeptidase</fullName>
        <ecNumber evidence="20">3.4.11.-</ecNumber>
    </recommendedName>
</protein>
<feature type="chain" id="PRO_5003038893" description="Aminopeptidase" evidence="21">
    <location>
        <begin position="22"/>
        <end position="943"/>
    </location>
</feature>
<dbReference type="SMR" id="D2Y4K6"/>
<evidence type="ECO:0000259" key="22">
    <source>
        <dbReference type="Pfam" id="PF01433"/>
    </source>
</evidence>
<gene>
    <name evidence="25" type="primary">APN</name>
</gene>
<evidence type="ECO:0000256" key="11">
    <source>
        <dbReference type="ARBA" id="ARBA00022833"/>
    </source>
</evidence>
<dbReference type="GO" id="GO:0005615">
    <property type="term" value="C:extracellular space"/>
    <property type="evidence" value="ECO:0007669"/>
    <property type="project" value="TreeGrafter"/>
</dbReference>
<dbReference type="Gene3D" id="2.60.40.1730">
    <property type="entry name" value="tricorn interacting facor f3 domain"/>
    <property type="match status" value="1"/>
</dbReference>
<evidence type="ECO:0000256" key="9">
    <source>
        <dbReference type="ARBA" id="ARBA00022729"/>
    </source>
</evidence>
<comment type="catalytic activity">
    <reaction evidence="1">
        <text>Release of an N-terminal amino acid, Xaa-|-Yaa- from a peptide, amide or arylamide. Xaa is preferably Ala, but may be most amino acids including Pro (slow action). When a terminal hydrophobic residue is followed by a prolyl residue, the two may be released as an intact Xaa-Pro dipeptide.</text>
        <dbReference type="EC" id="3.4.11.2"/>
    </reaction>
</comment>
<keyword evidence="14" id="KW-1015">Disulfide bond</keyword>
<evidence type="ECO:0000256" key="6">
    <source>
        <dbReference type="ARBA" id="ARBA00022622"/>
    </source>
</evidence>
<dbReference type="Gene3D" id="1.10.390.10">
    <property type="entry name" value="Neutral Protease Domain 2"/>
    <property type="match status" value="1"/>
</dbReference>
<sequence>MAWSTILLVAILHLHLTQTNAQDTTGYRLPEIYEPSRYVVDLNFPDTVFTGASTAFTGQVTIAFRVTSSTTEIKLHTRSTIAQLSQILLSSGLSAPTISDRTYNTTTEILTLTVGTALSIATDYSLEITYSGDLASESVMRGAYISSYSDENNRTVYMVSTQFEPTHARHAFPCFDEPNFKATFAISITYPSTLNVLGNTASETESTVDTTYRKTTFKDTAKMSTYLVAFAVSGFTCTEGETIDTGVPHRVCSRSEEAPNRAWAVEIGTPIMRVLEDLTGIKYGSQMTKMDEIAIPDFSSGAMENWGLVTYRETGLLYSDEDSSNNYKKSIALVIAHEFTHMWFGNLVTCKWWDYIFLNEGFARYYQYFAAALTKQLSDWELDKHFNVEQVQTALLADSSIGAQALTSTSVTPNDISNKFGTITYNKGASVFRMIETNIMGATNFIYGIQNYLTLYSNQGAIPANLWSSLATYTPSVSLPSGVSFSAAINNWVENSGHPVVKVSKDGNNVVLTQTRFLLSGSDSTSRYYVPVCYTTSSDITRFANTTVQTWLAPDQTTTLANVLNGSSWIILNNRQSGFYRVNYDSTLWTAIKAALHANHLRIDVLNRAQLVSDAYNFARSKANNGTVTDVGYSDVFSLLSYLQYETDYYPWYAAIIGNNHLLQRIGYDSTEGTRFTSWMLELLQAVYATVPFDTIDTSNQVYTMKQIMILTRVCKYGEQTCIDKSKELFANYRNNGVKVPKNLRGLVYCNALRHSTDIQNDYNFLWQKYQDTKLMHEILTIFSGLGCTEDTTLLKGFLRQSITASSGIRYQDFTSVWSYVYSSSKIGASTAMEFITENYADLTSYYSGVGSLISNIAGYYTSEDQLEKLEALINSTVVSASHKSTAQSALNSARSNIEWASTLKAEVTAYFSVPETSTGDAAISTSSLVIVLVTLLLHKILY</sequence>
<dbReference type="AlphaFoldDB" id="D2Y4K6"/>
<dbReference type="EMBL" id="GU319110">
    <property type="protein sequence ID" value="ADB65773.2"/>
    <property type="molecule type" value="mRNA"/>
</dbReference>
<accession>D2Y4K6</accession>
<keyword evidence="11 18" id="KW-0862">Zinc</keyword>
<evidence type="ECO:0000256" key="12">
    <source>
        <dbReference type="ARBA" id="ARBA00023049"/>
    </source>
</evidence>
<keyword evidence="12 20" id="KW-0482">Metalloprotease</keyword>
<keyword evidence="9 21" id="KW-0732">Signal</keyword>
<keyword evidence="16" id="KW-0449">Lipoprotein</keyword>
<dbReference type="GO" id="GO:0016285">
    <property type="term" value="F:alanyl aminopeptidase activity"/>
    <property type="evidence" value="ECO:0007669"/>
    <property type="project" value="UniProtKB-EC"/>
</dbReference>
<keyword evidence="8 18" id="KW-0479">Metal-binding</keyword>
<feature type="domain" description="ERAP1-like C-terminal" evidence="23">
    <location>
        <begin position="569"/>
        <end position="889"/>
    </location>
</feature>
<dbReference type="Pfam" id="PF17900">
    <property type="entry name" value="Peptidase_M1_N"/>
    <property type="match status" value="1"/>
</dbReference>
<dbReference type="InterPro" id="IPR034016">
    <property type="entry name" value="M1_APN-typ"/>
</dbReference>
<dbReference type="Pfam" id="PF01433">
    <property type="entry name" value="Peptidase_M1"/>
    <property type="match status" value="1"/>
</dbReference>
<keyword evidence="6" id="KW-0336">GPI-anchor</keyword>
<reference evidence="25" key="2">
    <citation type="journal article" date="2012" name="J. Invertebr. Pathol.">
        <title>Determination of Cry toxin activity and identification of an aminopeptidase N receptor-like gene in Asymmathetes vulcanorum (Coleoptera: Curculionidae).</title>
        <authorList>
            <person name="Gomez J.E."/>
            <person name="Lopez-Pazos S.A."/>
            <person name="Ceron J."/>
        </authorList>
    </citation>
    <scope>NUCLEOTIDE SEQUENCE</scope>
</reference>
<dbReference type="GO" id="GO:0008270">
    <property type="term" value="F:zinc ion binding"/>
    <property type="evidence" value="ECO:0007669"/>
    <property type="project" value="UniProtKB-UniRule"/>
</dbReference>
<feature type="signal peptide" evidence="21">
    <location>
        <begin position="1"/>
        <end position="21"/>
    </location>
</feature>
<dbReference type="InterPro" id="IPR024571">
    <property type="entry name" value="ERAP1-like_C_dom"/>
</dbReference>
<comment type="cofactor">
    <cofactor evidence="18 20">
        <name>Zn(2+)</name>
        <dbReference type="ChEBI" id="CHEBI:29105"/>
    </cofactor>
    <text evidence="18 20">Binds 1 zinc ion per subunit.</text>
</comment>
<evidence type="ECO:0000256" key="10">
    <source>
        <dbReference type="ARBA" id="ARBA00022801"/>
    </source>
</evidence>
<dbReference type="InterPro" id="IPR045357">
    <property type="entry name" value="Aminopeptidase_N-like_N"/>
</dbReference>
<keyword evidence="10 20" id="KW-0378">Hydrolase</keyword>
<dbReference type="GO" id="GO:0005886">
    <property type="term" value="C:plasma membrane"/>
    <property type="evidence" value="ECO:0007669"/>
    <property type="project" value="UniProtKB-SubCell"/>
</dbReference>
<feature type="active site" description="Proton acceptor" evidence="17">
    <location>
        <position position="338"/>
    </location>
</feature>
<evidence type="ECO:0000259" key="24">
    <source>
        <dbReference type="Pfam" id="PF17900"/>
    </source>
</evidence>
<dbReference type="GO" id="GO:0070006">
    <property type="term" value="F:metalloaminopeptidase activity"/>
    <property type="evidence" value="ECO:0007669"/>
    <property type="project" value="TreeGrafter"/>
</dbReference>
<comment type="similarity">
    <text evidence="3 20">Belongs to the peptidase M1 family.</text>
</comment>
<dbReference type="GO" id="GO:0042277">
    <property type="term" value="F:peptide binding"/>
    <property type="evidence" value="ECO:0007669"/>
    <property type="project" value="TreeGrafter"/>
</dbReference>